<feature type="compositionally biased region" description="Polar residues" evidence="1">
    <location>
        <begin position="1"/>
        <end position="12"/>
    </location>
</feature>
<dbReference type="RefSeq" id="WP_230067711.1">
    <property type="nucleotide sequence ID" value="NZ_BAABLL010000001.1"/>
</dbReference>
<accession>A0ABV8QWJ8</accession>
<evidence type="ECO:0000313" key="3">
    <source>
        <dbReference type="Proteomes" id="UP001595773"/>
    </source>
</evidence>
<evidence type="ECO:0000313" key="2">
    <source>
        <dbReference type="EMBL" id="MFC4264537.1"/>
    </source>
</evidence>
<dbReference type="Proteomes" id="UP001595773">
    <property type="component" value="Unassembled WGS sequence"/>
</dbReference>
<comment type="caution">
    <text evidence="2">The sequence shown here is derived from an EMBL/GenBank/DDBJ whole genome shotgun (WGS) entry which is preliminary data.</text>
</comment>
<proteinExistence type="predicted"/>
<evidence type="ECO:0000256" key="1">
    <source>
        <dbReference type="SAM" id="MobiDB-lite"/>
    </source>
</evidence>
<gene>
    <name evidence="2" type="ORF">ACFOW9_02865</name>
</gene>
<evidence type="ECO:0008006" key="4">
    <source>
        <dbReference type="Google" id="ProtNLM"/>
    </source>
</evidence>
<keyword evidence="3" id="KW-1185">Reference proteome</keyword>
<organism evidence="2 3">
    <name type="scientific">Arthrobacter cryoconiti</name>
    <dbReference type="NCBI Taxonomy" id="748907"/>
    <lineage>
        <taxon>Bacteria</taxon>
        <taxon>Bacillati</taxon>
        <taxon>Actinomycetota</taxon>
        <taxon>Actinomycetes</taxon>
        <taxon>Micrococcales</taxon>
        <taxon>Micrococcaceae</taxon>
        <taxon>Arthrobacter</taxon>
    </lineage>
</organism>
<sequence length="50" mass="4917">MAQIQLIISNDNGTSSTGCGSTTDQSVITAAMVVMDALTAAAINSSGVKA</sequence>
<name>A0ABV8QWJ8_9MICC</name>
<feature type="region of interest" description="Disordered" evidence="1">
    <location>
        <begin position="1"/>
        <end position="21"/>
    </location>
</feature>
<dbReference type="EMBL" id="JBHSCQ010000004">
    <property type="protein sequence ID" value="MFC4264537.1"/>
    <property type="molecule type" value="Genomic_DNA"/>
</dbReference>
<protein>
    <recommendedName>
        <fullName evidence="4">2-isopropylmalate synthase</fullName>
    </recommendedName>
</protein>
<reference evidence="3" key="1">
    <citation type="journal article" date="2019" name="Int. J. Syst. Evol. Microbiol.">
        <title>The Global Catalogue of Microorganisms (GCM) 10K type strain sequencing project: providing services to taxonomists for standard genome sequencing and annotation.</title>
        <authorList>
            <consortium name="The Broad Institute Genomics Platform"/>
            <consortium name="The Broad Institute Genome Sequencing Center for Infectious Disease"/>
            <person name="Wu L."/>
            <person name="Ma J."/>
        </authorList>
    </citation>
    <scope>NUCLEOTIDE SEQUENCE [LARGE SCALE GENOMIC DNA]</scope>
    <source>
        <strain evidence="3">CGMCC 1.10698</strain>
    </source>
</reference>